<dbReference type="Proteomes" id="UP000777265">
    <property type="component" value="Unassembled WGS sequence"/>
</dbReference>
<reference evidence="1" key="1">
    <citation type="journal article" date="2020" name="Biotechnol. Biofuels">
        <title>New insights from the biogas microbiome by comprehensive genome-resolved metagenomics of nearly 1600 species originating from multiple anaerobic digesters.</title>
        <authorList>
            <person name="Campanaro S."/>
            <person name="Treu L."/>
            <person name="Rodriguez-R L.M."/>
            <person name="Kovalovszki A."/>
            <person name="Ziels R.M."/>
            <person name="Maus I."/>
            <person name="Zhu X."/>
            <person name="Kougias P.G."/>
            <person name="Basile A."/>
            <person name="Luo G."/>
            <person name="Schluter A."/>
            <person name="Konstantinidis K.T."/>
            <person name="Angelidaki I."/>
        </authorList>
    </citation>
    <scope>NUCLEOTIDE SEQUENCE</scope>
    <source>
        <strain evidence="1">AS06rmzACSIP_7</strain>
    </source>
</reference>
<organism evidence="1 2">
    <name type="scientific">Syntrophorhabdus aromaticivorans</name>
    <dbReference type="NCBI Taxonomy" id="328301"/>
    <lineage>
        <taxon>Bacteria</taxon>
        <taxon>Pseudomonadati</taxon>
        <taxon>Thermodesulfobacteriota</taxon>
        <taxon>Syntrophorhabdia</taxon>
        <taxon>Syntrophorhabdales</taxon>
        <taxon>Syntrophorhabdaceae</taxon>
        <taxon>Syntrophorhabdus</taxon>
    </lineage>
</organism>
<comment type="caution">
    <text evidence="1">The sequence shown here is derived from an EMBL/GenBank/DDBJ whole genome shotgun (WGS) entry which is preliminary data.</text>
</comment>
<dbReference type="AlphaFoldDB" id="A0A971M4U9"/>
<sequence length="114" mass="12645">MGHREEDWKRDETVNRHFGHTSGRSVLGCQCVRLGCHNGKRFFSLDVGFHVSIDPATKHPNPLIGHRRPLVPEIALHPVRSFDQRSHEGSGLVFEIGFGNGPGTGMHFGLQIAV</sequence>
<accession>A0A971M4U9</accession>
<reference evidence="1" key="2">
    <citation type="submission" date="2020-01" db="EMBL/GenBank/DDBJ databases">
        <authorList>
            <person name="Campanaro S."/>
        </authorList>
    </citation>
    <scope>NUCLEOTIDE SEQUENCE</scope>
    <source>
        <strain evidence="1">AS06rmzACSIP_7</strain>
    </source>
</reference>
<evidence type="ECO:0000313" key="1">
    <source>
        <dbReference type="EMBL" id="NLW36117.1"/>
    </source>
</evidence>
<gene>
    <name evidence="1" type="ORF">GXY80_11660</name>
</gene>
<evidence type="ECO:0000313" key="2">
    <source>
        <dbReference type="Proteomes" id="UP000777265"/>
    </source>
</evidence>
<proteinExistence type="predicted"/>
<protein>
    <submittedName>
        <fullName evidence="1">Uncharacterized protein</fullName>
    </submittedName>
</protein>
<dbReference type="EMBL" id="JAAYEE010000214">
    <property type="protein sequence ID" value="NLW36117.1"/>
    <property type="molecule type" value="Genomic_DNA"/>
</dbReference>
<name>A0A971M4U9_9BACT</name>